<gene>
    <name evidence="2" type="ORF">BDP81DRAFT_321340</name>
</gene>
<accession>A0AAJ0EGE5</accession>
<feature type="signal peptide" evidence="1">
    <location>
        <begin position="1"/>
        <end position="15"/>
    </location>
</feature>
<reference evidence="2" key="1">
    <citation type="submission" date="2021-06" db="EMBL/GenBank/DDBJ databases">
        <title>Comparative genomics, transcriptomics and evolutionary studies reveal genomic signatures of adaptation to plant cell wall in hemibiotrophic fungi.</title>
        <authorList>
            <consortium name="DOE Joint Genome Institute"/>
            <person name="Baroncelli R."/>
            <person name="Diaz J.F."/>
            <person name="Benocci T."/>
            <person name="Peng M."/>
            <person name="Battaglia E."/>
            <person name="Haridas S."/>
            <person name="Andreopoulos W."/>
            <person name="Labutti K."/>
            <person name="Pangilinan J."/>
            <person name="Floch G.L."/>
            <person name="Makela M.R."/>
            <person name="Henrissat B."/>
            <person name="Grigoriev I.V."/>
            <person name="Crouch J.A."/>
            <person name="De Vries R.P."/>
            <person name="Sukno S.A."/>
            <person name="Thon M.R."/>
        </authorList>
    </citation>
    <scope>NUCLEOTIDE SEQUENCE</scope>
    <source>
        <strain evidence="2">CBS 102054</strain>
    </source>
</reference>
<evidence type="ECO:0000256" key="1">
    <source>
        <dbReference type="SAM" id="SignalP"/>
    </source>
</evidence>
<protein>
    <submittedName>
        <fullName evidence="2">Uncharacterized protein</fullName>
    </submittedName>
</protein>
<keyword evidence="1" id="KW-0732">Signal</keyword>
<dbReference type="Proteomes" id="UP001243989">
    <property type="component" value="Unassembled WGS sequence"/>
</dbReference>
<sequence length="306" mass="34016">MLSIVFVTFIALAVAQRTPWPKYGNWTENLNGYPYILSGPMTLGKKIDFELERCHYVLRLLSERTSVPNSQIPLPTPASLCMDILAKRKATIGDQGFLELFSKEIEYAKKFWYEVNLNSTLNDPATWKGVECRALVPLPNVNAWAFSTWSASPLADAANNRGNAEHYFKKSNSQGGPGVAATSSILEGWGGVVTNFSIPNYSRRTCAQRQMVRPLPEFRLKACGDKNLVDGKNTRFGVLNIAARDVSVAGTRYLDIYASVWYGSGISEEHLEAERQHIIIEIVNLSLKAQEDIKSGRFRVPAPPAS</sequence>
<dbReference type="GeneID" id="85469466"/>
<proteinExistence type="predicted"/>
<dbReference type="AlphaFoldDB" id="A0AAJ0EGE5"/>
<organism evidence="2 3">
    <name type="scientific">Colletotrichum phormii</name>
    <dbReference type="NCBI Taxonomy" id="359342"/>
    <lineage>
        <taxon>Eukaryota</taxon>
        <taxon>Fungi</taxon>
        <taxon>Dikarya</taxon>
        <taxon>Ascomycota</taxon>
        <taxon>Pezizomycotina</taxon>
        <taxon>Sordariomycetes</taxon>
        <taxon>Hypocreomycetidae</taxon>
        <taxon>Glomerellales</taxon>
        <taxon>Glomerellaceae</taxon>
        <taxon>Colletotrichum</taxon>
        <taxon>Colletotrichum acutatum species complex</taxon>
    </lineage>
</organism>
<evidence type="ECO:0000313" key="3">
    <source>
        <dbReference type="Proteomes" id="UP001243989"/>
    </source>
</evidence>
<keyword evidence="3" id="KW-1185">Reference proteome</keyword>
<dbReference type="RefSeq" id="XP_060444482.1">
    <property type="nucleotide sequence ID" value="XM_060584604.1"/>
</dbReference>
<evidence type="ECO:0000313" key="2">
    <source>
        <dbReference type="EMBL" id="KAK1635875.1"/>
    </source>
</evidence>
<comment type="caution">
    <text evidence="2">The sequence shown here is derived from an EMBL/GenBank/DDBJ whole genome shotgun (WGS) entry which is preliminary data.</text>
</comment>
<feature type="chain" id="PRO_5042572921" evidence="1">
    <location>
        <begin position="16"/>
        <end position="306"/>
    </location>
</feature>
<name>A0AAJ0EGE5_9PEZI</name>
<dbReference type="EMBL" id="JAHMHQ010000012">
    <property type="protein sequence ID" value="KAK1635875.1"/>
    <property type="molecule type" value="Genomic_DNA"/>
</dbReference>